<accession>A0A6G8QFU8</accession>
<evidence type="ECO:0000313" key="3">
    <source>
        <dbReference type="EMBL" id="QIN85328.1"/>
    </source>
</evidence>
<proteinExistence type="predicted"/>
<feature type="coiled-coil region" evidence="1">
    <location>
        <begin position="62"/>
        <end position="103"/>
    </location>
</feature>
<dbReference type="SUPFAM" id="SSF53955">
    <property type="entry name" value="Lysozyme-like"/>
    <property type="match status" value="1"/>
</dbReference>
<feature type="coiled-coil region" evidence="1">
    <location>
        <begin position="146"/>
        <end position="222"/>
    </location>
</feature>
<evidence type="ECO:0000256" key="1">
    <source>
        <dbReference type="SAM" id="Coils"/>
    </source>
</evidence>
<evidence type="ECO:0000313" key="4">
    <source>
        <dbReference type="Proteomes" id="UP000501452"/>
    </source>
</evidence>
<dbReference type="Proteomes" id="UP000501452">
    <property type="component" value="Chromosome"/>
</dbReference>
<organism evidence="3 4">
    <name type="scientific">Rubrobacter tropicus</name>
    <dbReference type="NCBI Taxonomy" id="2653851"/>
    <lineage>
        <taxon>Bacteria</taxon>
        <taxon>Bacillati</taxon>
        <taxon>Actinomycetota</taxon>
        <taxon>Rubrobacteria</taxon>
        <taxon>Rubrobacterales</taxon>
        <taxon>Rubrobacteraceae</taxon>
        <taxon>Rubrobacter</taxon>
    </lineage>
</organism>
<keyword evidence="1" id="KW-0175">Coiled coil</keyword>
<dbReference type="CDD" id="cd13399">
    <property type="entry name" value="Slt35-like"/>
    <property type="match status" value="1"/>
</dbReference>
<name>A0A6G8QFU8_9ACTN</name>
<evidence type="ECO:0000259" key="2">
    <source>
        <dbReference type="Pfam" id="PF13406"/>
    </source>
</evidence>
<dbReference type="PANTHER" id="PTHR30163">
    <property type="entry name" value="MEMBRANE-BOUND LYTIC MUREIN TRANSGLYCOSYLASE B"/>
    <property type="match status" value="1"/>
</dbReference>
<feature type="domain" description="Transglycosylase SLT" evidence="2">
    <location>
        <begin position="298"/>
        <end position="350"/>
    </location>
</feature>
<dbReference type="PANTHER" id="PTHR30163:SF8">
    <property type="entry name" value="LYTIC MUREIN TRANSGLYCOSYLASE"/>
    <property type="match status" value="1"/>
</dbReference>
<reference evidence="3 4" key="1">
    <citation type="submission" date="2019-10" db="EMBL/GenBank/DDBJ databases">
        <title>Rubrobacter sp nov SCSIO 52090 isolated from a deep-sea sediment in the South China Sea.</title>
        <authorList>
            <person name="Chen R.W."/>
        </authorList>
    </citation>
    <scope>NUCLEOTIDE SEQUENCE [LARGE SCALE GENOMIC DNA]</scope>
    <source>
        <strain evidence="3 4">SCSIO 52909</strain>
    </source>
</reference>
<protein>
    <submittedName>
        <fullName evidence="3">Transglycosylase SLT domain-containing protein</fullName>
    </submittedName>
</protein>
<keyword evidence="4" id="KW-1185">Reference proteome</keyword>
<dbReference type="SUPFAM" id="SSF57997">
    <property type="entry name" value="Tropomyosin"/>
    <property type="match status" value="1"/>
</dbReference>
<dbReference type="InterPro" id="IPR023346">
    <property type="entry name" value="Lysozyme-like_dom_sf"/>
</dbReference>
<sequence>MGGIVVVWAGLAGAQEVSGDQYANSETGAPKVEIPTLEKKIDEQDAALRDRIEKISSVGRDLEETQTRADGARARVGELADQTRELERKIAAQKESYRESKARYEERARAAYQGRNLEGLGALIDGWLGSGRGVGGSLDVGVARVLTDGRRDLQAYEESRDRLRNLLRQISEKENAYEGAVEEEEATAEELRRQEAALDDSIAGLRAERERSAARLQELEAAERARILKSRAASGGGTTGRGYQLGVARDDIVARPVGPIPKKEYIKLYKESARKYGFGEDWYVLAAIGQVESNHGQNMGPSTAGAMGPMQFLPSTWAASGVDGNGDGKANIMDPRDAIPAAAGYLKEGGAPRDWYAALYSYNHADWYVKKVFAVAEGYRRLAKDETIPPYV</sequence>
<dbReference type="InterPro" id="IPR031304">
    <property type="entry name" value="SLT_2"/>
</dbReference>
<dbReference type="InterPro" id="IPR043426">
    <property type="entry name" value="MltB-like"/>
</dbReference>
<dbReference type="GO" id="GO:0008933">
    <property type="term" value="F:peptidoglycan lytic transglycosylase activity"/>
    <property type="evidence" value="ECO:0007669"/>
    <property type="project" value="TreeGrafter"/>
</dbReference>
<dbReference type="Gene3D" id="1.10.530.10">
    <property type="match status" value="1"/>
</dbReference>
<dbReference type="EMBL" id="CP045119">
    <property type="protein sequence ID" value="QIN85328.1"/>
    <property type="molecule type" value="Genomic_DNA"/>
</dbReference>
<dbReference type="Pfam" id="PF13406">
    <property type="entry name" value="SLT_2"/>
    <property type="match status" value="1"/>
</dbReference>
<dbReference type="AlphaFoldDB" id="A0A6G8QFU8"/>
<gene>
    <name evidence="3" type="ORF">GBA63_21615</name>
</gene>
<dbReference type="GO" id="GO:0009253">
    <property type="term" value="P:peptidoglycan catabolic process"/>
    <property type="evidence" value="ECO:0007669"/>
    <property type="project" value="TreeGrafter"/>
</dbReference>
<dbReference type="KEGG" id="rub:GBA63_21615"/>